<sequence length="103" mass="11334">MHMPMPLTEQRVYDAADNAYLSEGGYLAPIGDGAAVVARDTAAVSQYRGSERLPPAGPTPDERGLLARFGITHSGRLYCYAQRSYEHLYDALVRAWAAARRPH</sequence>
<gene>
    <name evidence="1" type="ORF">N4264_15390</name>
</gene>
<organism evidence="1 2">
    <name type="scientific">Tahibacter amnicola</name>
    <dbReference type="NCBI Taxonomy" id="2976241"/>
    <lineage>
        <taxon>Bacteria</taxon>
        <taxon>Pseudomonadati</taxon>
        <taxon>Pseudomonadota</taxon>
        <taxon>Gammaproteobacteria</taxon>
        <taxon>Lysobacterales</taxon>
        <taxon>Rhodanobacteraceae</taxon>
        <taxon>Tahibacter</taxon>
    </lineage>
</organism>
<keyword evidence="2" id="KW-1185">Reference proteome</keyword>
<evidence type="ECO:0000313" key="1">
    <source>
        <dbReference type="EMBL" id="UXI66131.1"/>
    </source>
</evidence>
<proteinExistence type="predicted"/>
<name>A0ABY6BBW8_9GAMM</name>
<accession>A0ABY6BBW8</accession>
<dbReference type="RefSeq" id="WP_261693116.1">
    <property type="nucleotide sequence ID" value="NZ_CP104694.1"/>
</dbReference>
<dbReference type="EMBL" id="CP104694">
    <property type="protein sequence ID" value="UXI66131.1"/>
    <property type="molecule type" value="Genomic_DNA"/>
</dbReference>
<reference evidence="1" key="1">
    <citation type="submission" date="2022-09" db="EMBL/GenBank/DDBJ databases">
        <title>Tahibacter sp. nov., isolated from a fresh water.</title>
        <authorList>
            <person name="Baek J.H."/>
            <person name="Lee J.K."/>
            <person name="Kim J.M."/>
            <person name="Jeon C.O."/>
        </authorList>
    </citation>
    <scope>NUCLEOTIDE SEQUENCE</scope>
    <source>
        <strain evidence="1">W38</strain>
    </source>
</reference>
<protein>
    <submittedName>
        <fullName evidence="1">Uncharacterized protein</fullName>
    </submittedName>
</protein>
<evidence type="ECO:0000313" key="2">
    <source>
        <dbReference type="Proteomes" id="UP001064632"/>
    </source>
</evidence>
<dbReference type="Proteomes" id="UP001064632">
    <property type="component" value="Chromosome"/>
</dbReference>